<protein>
    <submittedName>
        <fullName evidence="1">Uncharacterized protein</fullName>
    </submittedName>
</protein>
<organism evidence="1">
    <name type="scientific">Arundo donax</name>
    <name type="common">Giant reed</name>
    <name type="synonym">Donax arundinaceus</name>
    <dbReference type="NCBI Taxonomy" id="35708"/>
    <lineage>
        <taxon>Eukaryota</taxon>
        <taxon>Viridiplantae</taxon>
        <taxon>Streptophyta</taxon>
        <taxon>Embryophyta</taxon>
        <taxon>Tracheophyta</taxon>
        <taxon>Spermatophyta</taxon>
        <taxon>Magnoliopsida</taxon>
        <taxon>Liliopsida</taxon>
        <taxon>Poales</taxon>
        <taxon>Poaceae</taxon>
        <taxon>PACMAD clade</taxon>
        <taxon>Arundinoideae</taxon>
        <taxon>Arundineae</taxon>
        <taxon>Arundo</taxon>
    </lineage>
</organism>
<name>A0A0A9BR91_ARUDO</name>
<accession>A0A0A9BR91</accession>
<reference evidence="1" key="1">
    <citation type="submission" date="2014-09" db="EMBL/GenBank/DDBJ databases">
        <authorList>
            <person name="Magalhaes I.L.F."/>
            <person name="Oliveira U."/>
            <person name="Santos F.R."/>
            <person name="Vidigal T.H.D.A."/>
            <person name="Brescovit A.D."/>
            <person name="Santos A.J."/>
        </authorList>
    </citation>
    <scope>NUCLEOTIDE SEQUENCE</scope>
    <source>
        <tissue evidence="1">Shoot tissue taken approximately 20 cm above the soil surface</tissue>
    </source>
</reference>
<dbReference type="AlphaFoldDB" id="A0A0A9BR91"/>
<sequence length="60" mass="6262">MNLQKALCLNTITGVILLSPNIVAPSQYGDLSGLTSSKQEGPIQYLSNLTPSKTGDSIAV</sequence>
<dbReference type="EMBL" id="GBRH01231964">
    <property type="protein sequence ID" value="JAD65931.1"/>
    <property type="molecule type" value="Transcribed_RNA"/>
</dbReference>
<evidence type="ECO:0000313" key="1">
    <source>
        <dbReference type="EMBL" id="JAD65931.1"/>
    </source>
</evidence>
<reference evidence="1" key="2">
    <citation type="journal article" date="2015" name="Data Brief">
        <title>Shoot transcriptome of the giant reed, Arundo donax.</title>
        <authorList>
            <person name="Barrero R.A."/>
            <person name="Guerrero F.D."/>
            <person name="Moolhuijzen P."/>
            <person name="Goolsby J.A."/>
            <person name="Tidwell J."/>
            <person name="Bellgard S.E."/>
            <person name="Bellgard M.I."/>
        </authorList>
    </citation>
    <scope>NUCLEOTIDE SEQUENCE</scope>
    <source>
        <tissue evidence="1">Shoot tissue taken approximately 20 cm above the soil surface</tissue>
    </source>
</reference>
<proteinExistence type="predicted"/>